<dbReference type="EMBL" id="BAABBM010000001">
    <property type="protein sequence ID" value="GAA3907069.1"/>
    <property type="molecule type" value="Genomic_DNA"/>
</dbReference>
<sequence length="124" mass="13004">MLAGALIAKKIGQGYALLKKCAHDDGLQLSLDGGIGLVVDTPGPTAPVTTPFTITAPSAGTYHFTMSYGECCGGPAVLQWFYKEGGPVGEVPEPATWAMTLLGFGAIGFQIRRTRNVKVTYRAA</sequence>
<dbReference type="NCBIfam" id="NF035944">
    <property type="entry name" value="PEPxxWA-CTERM"/>
    <property type="match status" value="1"/>
</dbReference>
<evidence type="ECO:0000313" key="3">
    <source>
        <dbReference type="Proteomes" id="UP001500827"/>
    </source>
</evidence>
<dbReference type="Pfam" id="PF07589">
    <property type="entry name" value="PEP-CTERM"/>
    <property type="match status" value="1"/>
</dbReference>
<accession>A0ABP7LTC9</accession>
<evidence type="ECO:0000259" key="1">
    <source>
        <dbReference type="Pfam" id="PF07589"/>
    </source>
</evidence>
<gene>
    <name evidence="2" type="ORF">GCM10022276_26930</name>
</gene>
<feature type="domain" description="Ice-binding protein C-terminal" evidence="1">
    <location>
        <begin position="91"/>
        <end position="113"/>
    </location>
</feature>
<protein>
    <recommendedName>
        <fullName evidence="1">Ice-binding protein C-terminal domain-containing protein</fullName>
    </recommendedName>
</protein>
<evidence type="ECO:0000313" key="2">
    <source>
        <dbReference type="EMBL" id="GAA3907069.1"/>
    </source>
</evidence>
<organism evidence="2 3">
    <name type="scientific">Sphingomonas limnosediminicola</name>
    <dbReference type="NCBI Taxonomy" id="940133"/>
    <lineage>
        <taxon>Bacteria</taxon>
        <taxon>Pseudomonadati</taxon>
        <taxon>Pseudomonadota</taxon>
        <taxon>Alphaproteobacteria</taxon>
        <taxon>Sphingomonadales</taxon>
        <taxon>Sphingomonadaceae</taxon>
        <taxon>Sphingomonas</taxon>
    </lineage>
</organism>
<dbReference type="InterPro" id="IPR013424">
    <property type="entry name" value="Ice-binding_C"/>
</dbReference>
<keyword evidence="3" id="KW-1185">Reference proteome</keyword>
<comment type="caution">
    <text evidence="2">The sequence shown here is derived from an EMBL/GenBank/DDBJ whole genome shotgun (WGS) entry which is preliminary data.</text>
</comment>
<reference evidence="3" key="1">
    <citation type="journal article" date="2019" name="Int. J. Syst. Evol. Microbiol.">
        <title>The Global Catalogue of Microorganisms (GCM) 10K type strain sequencing project: providing services to taxonomists for standard genome sequencing and annotation.</title>
        <authorList>
            <consortium name="The Broad Institute Genomics Platform"/>
            <consortium name="The Broad Institute Genome Sequencing Center for Infectious Disease"/>
            <person name="Wu L."/>
            <person name="Ma J."/>
        </authorList>
    </citation>
    <scope>NUCLEOTIDE SEQUENCE [LARGE SCALE GENOMIC DNA]</scope>
    <source>
        <strain evidence="3">JCM 17543</strain>
    </source>
</reference>
<dbReference type="RefSeq" id="WP_344700212.1">
    <property type="nucleotide sequence ID" value="NZ_BAABBM010000001.1"/>
</dbReference>
<dbReference type="NCBIfam" id="TIGR02595">
    <property type="entry name" value="PEP_CTERM"/>
    <property type="match status" value="1"/>
</dbReference>
<name>A0ABP7LTC9_9SPHN</name>
<proteinExistence type="predicted"/>
<dbReference type="Proteomes" id="UP001500827">
    <property type="component" value="Unassembled WGS sequence"/>
</dbReference>